<accession>A0A7H9DSS0</accession>
<keyword evidence="2" id="KW-1185">Reference proteome</keyword>
<reference evidence="1 2" key="1">
    <citation type="submission" date="2019-06" db="EMBL/GenBank/DDBJ databases">
        <title>Emergence of pandrug resistant Empedobacter falsenii in China.</title>
        <authorList>
            <person name="Dong N."/>
            <person name="Chen S."/>
            <person name="Zhang R."/>
        </authorList>
    </citation>
    <scope>NUCLEOTIDE SEQUENCE [LARGE SCALE GENOMIC DNA]</scope>
    <source>
        <strain evidence="1 2">1681-1</strain>
    </source>
</reference>
<dbReference type="KEGG" id="efal:FH779_08970"/>
<dbReference type="EMBL" id="CP040908">
    <property type="protein sequence ID" value="QLL58204.1"/>
    <property type="molecule type" value="Genomic_DNA"/>
</dbReference>
<evidence type="ECO:0000313" key="2">
    <source>
        <dbReference type="Proteomes" id="UP000510643"/>
    </source>
</evidence>
<dbReference type="Proteomes" id="UP000510643">
    <property type="component" value="Chromosome"/>
</dbReference>
<gene>
    <name evidence="1" type="ORF">FH779_08970</name>
</gene>
<dbReference type="PROSITE" id="PS51257">
    <property type="entry name" value="PROKAR_LIPOPROTEIN"/>
    <property type="match status" value="1"/>
</dbReference>
<name>A0A7H9DSS0_9FLAO</name>
<sequence length="152" mass="17823">MKNIFSFIIIFLLFSCKKENNIVTPIIHENVTTMNSISDNYDSITTKVKKLGDEEAYSELFYHLKDSNFEGRTDSLMVYSKIMAEKYHFEKAYIDYLDAITEKYGIENDIGNYSTINLSQLKSKEKQEIIDWLSKMVEKGIITEKQFQEVKK</sequence>
<dbReference type="AlphaFoldDB" id="A0A7H9DSS0"/>
<dbReference type="RefSeq" id="WP_152606127.1">
    <property type="nucleotide sequence ID" value="NZ_CP040908.1"/>
</dbReference>
<dbReference type="OrthoDB" id="1257572at2"/>
<evidence type="ECO:0000313" key="1">
    <source>
        <dbReference type="EMBL" id="QLL58204.1"/>
    </source>
</evidence>
<dbReference type="GeneID" id="78401586"/>
<protein>
    <submittedName>
        <fullName evidence="1">Uncharacterized protein</fullName>
    </submittedName>
</protein>
<organism evidence="1 2">
    <name type="scientific">Empedobacter falsenii</name>
    <dbReference type="NCBI Taxonomy" id="343874"/>
    <lineage>
        <taxon>Bacteria</taxon>
        <taxon>Pseudomonadati</taxon>
        <taxon>Bacteroidota</taxon>
        <taxon>Flavobacteriia</taxon>
        <taxon>Flavobacteriales</taxon>
        <taxon>Weeksellaceae</taxon>
        <taxon>Empedobacter</taxon>
    </lineage>
</organism>
<proteinExistence type="predicted"/>